<dbReference type="Proteomes" id="UP001147782">
    <property type="component" value="Unassembled WGS sequence"/>
</dbReference>
<evidence type="ECO:0000313" key="4">
    <source>
        <dbReference type="EMBL" id="KAJ5381502.1"/>
    </source>
</evidence>
<name>A0A9W9SN32_9EURO</name>
<evidence type="ECO:0008006" key="6">
    <source>
        <dbReference type="Google" id="ProtNLM"/>
    </source>
</evidence>
<reference evidence="4" key="1">
    <citation type="submission" date="2022-11" db="EMBL/GenBank/DDBJ databases">
        <authorList>
            <person name="Petersen C."/>
        </authorList>
    </citation>
    <scope>NUCLEOTIDE SEQUENCE</scope>
    <source>
        <strain evidence="4">IBT 29864</strain>
    </source>
</reference>
<dbReference type="AlphaFoldDB" id="A0A9W9SN32"/>
<feature type="domain" description="Nephrocystin 3-like N-terminal" evidence="2">
    <location>
        <begin position="39"/>
        <end position="146"/>
    </location>
</feature>
<dbReference type="InterPro" id="IPR027417">
    <property type="entry name" value="P-loop_NTPase"/>
</dbReference>
<dbReference type="PANTHER" id="PTHR10039">
    <property type="entry name" value="AMELOGENIN"/>
    <property type="match status" value="1"/>
</dbReference>
<proteinExistence type="predicted"/>
<gene>
    <name evidence="4" type="ORF">N7496_003930</name>
</gene>
<reference evidence="4" key="2">
    <citation type="journal article" date="2023" name="IMA Fungus">
        <title>Comparative genomic study of the Penicillium genus elucidates a diverse pangenome and 15 lateral gene transfer events.</title>
        <authorList>
            <person name="Petersen C."/>
            <person name="Sorensen T."/>
            <person name="Nielsen M.R."/>
            <person name="Sondergaard T.E."/>
            <person name="Sorensen J.L."/>
            <person name="Fitzpatrick D.A."/>
            <person name="Frisvad J.C."/>
            <person name="Nielsen K.L."/>
        </authorList>
    </citation>
    <scope>NUCLEOTIDE SEQUENCE</scope>
    <source>
        <strain evidence="4">IBT 29864</strain>
    </source>
</reference>
<dbReference type="InterPro" id="IPR056693">
    <property type="entry name" value="DUF7791"/>
</dbReference>
<dbReference type="PANTHER" id="PTHR10039:SF5">
    <property type="entry name" value="NACHT DOMAIN-CONTAINING PROTEIN"/>
    <property type="match status" value="1"/>
</dbReference>
<evidence type="ECO:0000313" key="5">
    <source>
        <dbReference type="Proteomes" id="UP001147782"/>
    </source>
</evidence>
<comment type="caution">
    <text evidence="4">The sequence shown here is derived from an EMBL/GenBank/DDBJ whole genome shotgun (WGS) entry which is preliminary data.</text>
</comment>
<dbReference type="Pfam" id="PF24883">
    <property type="entry name" value="NPHP3_N"/>
    <property type="match status" value="1"/>
</dbReference>
<evidence type="ECO:0000259" key="2">
    <source>
        <dbReference type="Pfam" id="PF24883"/>
    </source>
</evidence>
<keyword evidence="5" id="KW-1185">Reference proteome</keyword>
<dbReference type="Gene3D" id="3.40.50.300">
    <property type="entry name" value="P-loop containing nucleotide triphosphate hydrolases"/>
    <property type="match status" value="1"/>
</dbReference>
<sequence length="605" mass="69955">MNMLTETYLLESLRFELMDERYSRISRAHQSLIDAHKSTFDWIFTKPGPGFVDWMSTEGGVYWINGKAGSGKSTLMKYLFENPALRQILSASDSSCQWAIAGFFFWSGGSQNQRSLVGLLRTVLYQLFKECKDLINIACTEEREQVRSVLNEVVMQDLARRRKSPDRPKLPPTSTRKYLTEAHQRLSLNWDVPRLLQALGAVLSQEDLPVKFFLMIDGLDEYEATEDELEHLIELLKNSTNPKVKICISSRPWTIFERHFGNHRYPTLLLQNLTYSDIKLFVFDSFNRSDIFQSFLQAHPERMHDFGIKIVRKSDGVFLWVRLVVKAIIRGSQNGDQLSDLQAHLDELPADLERLYRHMLLRIPQRYRIRSARIFAIVHAATEPPLALALWHSGEEVTNPMERLTDDIKLARCYQVHLRLMSQCAGLLEMRISGSNHGNHENDDPDLMRPEGSWSFSNKQLYSLHSRVHYMHRTTRDFLQTSEIQSLCSDWLQEQNGFDAHQWLAVRTLVDLLRVQIRIRESKTEDPDDIYEFYGFELDTVERQLVYHADKVANRNIRARIVKLRATISDGAKGGSVDMSQITTGLHFLLENSEKGNAPSNCLVM</sequence>
<feature type="domain" description="DUF7791" evidence="3">
    <location>
        <begin position="363"/>
        <end position="513"/>
    </location>
</feature>
<dbReference type="InterPro" id="IPR056884">
    <property type="entry name" value="NPHP3-like_N"/>
</dbReference>
<dbReference type="RefSeq" id="XP_056559073.1">
    <property type="nucleotide sequence ID" value="XM_056696861.1"/>
</dbReference>
<dbReference type="Pfam" id="PF25053">
    <property type="entry name" value="DUF7791"/>
    <property type="match status" value="1"/>
</dbReference>
<evidence type="ECO:0000259" key="3">
    <source>
        <dbReference type="Pfam" id="PF25053"/>
    </source>
</evidence>
<evidence type="ECO:0000256" key="1">
    <source>
        <dbReference type="ARBA" id="ARBA00022737"/>
    </source>
</evidence>
<dbReference type="SUPFAM" id="SSF52540">
    <property type="entry name" value="P-loop containing nucleoside triphosphate hydrolases"/>
    <property type="match status" value="1"/>
</dbReference>
<protein>
    <recommendedName>
        <fullName evidence="6">NACHT domain-containing protein</fullName>
    </recommendedName>
</protein>
<accession>A0A9W9SN32</accession>
<organism evidence="4 5">
    <name type="scientific">Penicillium cataractarum</name>
    <dbReference type="NCBI Taxonomy" id="2100454"/>
    <lineage>
        <taxon>Eukaryota</taxon>
        <taxon>Fungi</taxon>
        <taxon>Dikarya</taxon>
        <taxon>Ascomycota</taxon>
        <taxon>Pezizomycotina</taxon>
        <taxon>Eurotiomycetes</taxon>
        <taxon>Eurotiomycetidae</taxon>
        <taxon>Eurotiales</taxon>
        <taxon>Aspergillaceae</taxon>
        <taxon>Penicillium</taxon>
    </lineage>
</organism>
<dbReference type="OrthoDB" id="443402at2759"/>
<keyword evidence="1" id="KW-0677">Repeat</keyword>
<dbReference type="GeneID" id="81436038"/>
<dbReference type="EMBL" id="JAPZBS010000002">
    <property type="protein sequence ID" value="KAJ5381502.1"/>
    <property type="molecule type" value="Genomic_DNA"/>
</dbReference>